<proteinExistence type="predicted"/>
<accession>A0A9K3KPQ1</accession>
<sequence>MLRQCSFPPAAAVVVVLVILCSSTSVTTGYITSKSALPTPRQLQYLKQITVEICDSPPGELTDGMIADSHQVMKGWTRLSKTASTLQQQQQQQTSVINNKSKKNKNTPVVIASKENAVAVENLVKRLIDETKAGNIKANPTTEDYNCMLESWARSGEGVFAAERCEQILTQMQQQYEKGDPQVQPDLSSFKISLMAWKHAGGDTLSSFRAQRILEWMISLYQSGRNGKACPDQMCFDSVLQSWSRNNHKRAPVYAETLLGTMEKLSHDNSRLRPRTLSFNAVLAAWARAAPNHSSTSSGKHDNHGTDNPKAWQRAVDILSFMENLYFIEGNSDVEPDLVSYHIVMGALARSADPRAAPAADKILKFVEAKHKEGSLSWKPDKFLFNSAMGCWAHANTKDAYRKACSILDRQIHYFEQGIEECRPDVYGFTSVLSTCASEPGDKANKAKAFNVALSTFQQLVQNQEEYGSPNHVTYGTMLKCVAHLLPRDSPERKKWTRKIFRECTANGMVGGMVLARVREASSSSAEYKELMQGHSKGQLPKTWTRNVHEKSEHRRKAFIGKRGEV</sequence>
<evidence type="ECO:0000256" key="1">
    <source>
        <dbReference type="ARBA" id="ARBA00022737"/>
    </source>
</evidence>
<organism evidence="4 5">
    <name type="scientific">Nitzschia inconspicua</name>
    <dbReference type="NCBI Taxonomy" id="303405"/>
    <lineage>
        <taxon>Eukaryota</taxon>
        <taxon>Sar</taxon>
        <taxon>Stramenopiles</taxon>
        <taxon>Ochrophyta</taxon>
        <taxon>Bacillariophyta</taxon>
        <taxon>Bacillariophyceae</taxon>
        <taxon>Bacillariophycidae</taxon>
        <taxon>Bacillariales</taxon>
        <taxon>Bacillariaceae</taxon>
        <taxon>Nitzschia</taxon>
    </lineage>
</organism>
<keyword evidence="2" id="KW-0732">Signal</keyword>
<name>A0A9K3KPQ1_9STRA</name>
<feature type="chain" id="PRO_5039844399" description="Secreted protein" evidence="2">
    <location>
        <begin position="30"/>
        <end position="566"/>
    </location>
</feature>
<dbReference type="Proteomes" id="UP000693970">
    <property type="component" value="Unassembled WGS sequence"/>
</dbReference>
<dbReference type="EMBL" id="JAGRRH010000020">
    <property type="protein sequence ID" value="KAG7347570.1"/>
    <property type="molecule type" value="Genomic_DNA"/>
</dbReference>
<dbReference type="PANTHER" id="PTHR47942">
    <property type="entry name" value="TETRATRICOPEPTIDE REPEAT (TPR)-LIKE SUPERFAMILY PROTEIN-RELATED"/>
    <property type="match status" value="1"/>
</dbReference>
<evidence type="ECO:0000313" key="3">
    <source>
        <dbReference type="EMBL" id="KAG7338998.1"/>
    </source>
</evidence>
<comment type="caution">
    <text evidence="4">The sequence shown here is derived from an EMBL/GenBank/DDBJ whole genome shotgun (WGS) entry which is preliminary data.</text>
</comment>
<dbReference type="AlphaFoldDB" id="A0A9K3KPQ1"/>
<feature type="signal peptide" evidence="2">
    <location>
        <begin position="1"/>
        <end position="29"/>
    </location>
</feature>
<evidence type="ECO:0008006" key="6">
    <source>
        <dbReference type="Google" id="ProtNLM"/>
    </source>
</evidence>
<reference evidence="4" key="1">
    <citation type="journal article" date="2021" name="Sci. Rep.">
        <title>Diploid genomic architecture of Nitzschia inconspicua, an elite biomass production diatom.</title>
        <authorList>
            <person name="Oliver A."/>
            <person name="Podell S."/>
            <person name="Pinowska A."/>
            <person name="Traller J.C."/>
            <person name="Smith S.R."/>
            <person name="McClure R."/>
            <person name="Beliaev A."/>
            <person name="Bohutskyi P."/>
            <person name="Hill E.A."/>
            <person name="Rabines A."/>
            <person name="Zheng H."/>
            <person name="Allen L.Z."/>
            <person name="Kuo A."/>
            <person name="Grigoriev I.V."/>
            <person name="Allen A.E."/>
            <person name="Hazlebeck D."/>
            <person name="Allen E.E."/>
        </authorList>
    </citation>
    <scope>NUCLEOTIDE SEQUENCE</scope>
    <source>
        <strain evidence="4">Hildebrandi</strain>
    </source>
</reference>
<evidence type="ECO:0000313" key="4">
    <source>
        <dbReference type="EMBL" id="KAG7347570.1"/>
    </source>
</evidence>
<dbReference type="InterPro" id="IPR051222">
    <property type="entry name" value="PPR/CCM1_RNA-binding"/>
</dbReference>
<evidence type="ECO:0000313" key="5">
    <source>
        <dbReference type="Proteomes" id="UP000693970"/>
    </source>
</evidence>
<dbReference type="EMBL" id="JAGRRH010000044">
    <property type="protein sequence ID" value="KAG7338998.1"/>
    <property type="molecule type" value="Genomic_DNA"/>
</dbReference>
<gene>
    <name evidence="4" type="ORF">IV203_016275</name>
    <name evidence="3" type="ORF">IV203_017489</name>
</gene>
<keyword evidence="1" id="KW-0677">Repeat</keyword>
<reference evidence="4" key="2">
    <citation type="submission" date="2021-04" db="EMBL/GenBank/DDBJ databases">
        <authorList>
            <person name="Podell S."/>
        </authorList>
    </citation>
    <scope>NUCLEOTIDE SEQUENCE</scope>
    <source>
        <strain evidence="4">Hildebrandi</strain>
    </source>
</reference>
<protein>
    <recommendedName>
        <fullName evidence="6">Secreted protein</fullName>
    </recommendedName>
</protein>
<evidence type="ECO:0000256" key="2">
    <source>
        <dbReference type="SAM" id="SignalP"/>
    </source>
</evidence>
<dbReference type="PANTHER" id="PTHR47942:SF63">
    <property type="entry name" value="PENTATRICOPEPTIDE REPEAT-CONTAINING PROTEIN"/>
    <property type="match status" value="1"/>
</dbReference>
<keyword evidence="5" id="KW-1185">Reference proteome</keyword>
<dbReference type="OrthoDB" id="185373at2759"/>